<dbReference type="EMBL" id="JBHRSU010000029">
    <property type="protein sequence ID" value="MFC3101061.1"/>
    <property type="molecule type" value="Genomic_DNA"/>
</dbReference>
<keyword evidence="3" id="KW-0233">DNA recombination</keyword>
<keyword evidence="1" id="KW-0229">DNA integration</keyword>
<dbReference type="Pfam" id="PF00239">
    <property type="entry name" value="Resolvase"/>
    <property type="match status" value="1"/>
</dbReference>
<dbReference type="InterPro" id="IPR050639">
    <property type="entry name" value="SSR_resolvase"/>
</dbReference>
<dbReference type="InterPro" id="IPR038109">
    <property type="entry name" value="DNA_bind_recomb_sf"/>
</dbReference>
<dbReference type="PANTHER" id="PTHR30461">
    <property type="entry name" value="DNA-INVERTASE FROM LAMBDOID PROPHAGE"/>
    <property type="match status" value="1"/>
</dbReference>
<evidence type="ECO:0000259" key="6">
    <source>
        <dbReference type="PROSITE" id="PS51737"/>
    </source>
</evidence>
<dbReference type="InterPro" id="IPR006118">
    <property type="entry name" value="Recombinase_CS"/>
</dbReference>
<dbReference type="Gene3D" id="3.90.1750.20">
    <property type="entry name" value="Putative Large Serine Recombinase, Chain B, Domain 2"/>
    <property type="match status" value="1"/>
</dbReference>
<name>A0ABV7EGH2_9SPHN</name>
<accession>A0ABV7EGH2</accession>
<dbReference type="InterPro" id="IPR006119">
    <property type="entry name" value="Resolv_N"/>
</dbReference>
<dbReference type="RefSeq" id="WP_336919852.1">
    <property type="nucleotide sequence ID" value="NZ_JBANRN010000012.1"/>
</dbReference>
<protein>
    <submittedName>
        <fullName evidence="7">Recombinase family protein</fullName>
    </submittedName>
</protein>
<dbReference type="InterPro" id="IPR011109">
    <property type="entry name" value="DNA_bind_recombinase_dom"/>
</dbReference>
<dbReference type="InterPro" id="IPR036162">
    <property type="entry name" value="Resolvase-like_N_sf"/>
</dbReference>
<feature type="active site" description="O-(5'-phospho-DNA)-serine intermediate" evidence="4">
    <location>
        <position position="11"/>
    </location>
</feature>
<dbReference type="SUPFAM" id="SSF53041">
    <property type="entry name" value="Resolvase-like"/>
    <property type="match status" value="1"/>
</dbReference>
<evidence type="ECO:0000313" key="8">
    <source>
        <dbReference type="Proteomes" id="UP001595378"/>
    </source>
</evidence>
<gene>
    <name evidence="7" type="ORF">ACFODK_09180</name>
</gene>
<dbReference type="PANTHER" id="PTHR30461:SF23">
    <property type="entry name" value="DNA RECOMBINASE-RELATED"/>
    <property type="match status" value="1"/>
</dbReference>
<dbReference type="PROSITE" id="PS51736">
    <property type="entry name" value="RECOMBINASES_3"/>
    <property type="match status" value="1"/>
</dbReference>
<dbReference type="PROSITE" id="PS51737">
    <property type="entry name" value="RECOMBINASE_DNA_BIND"/>
    <property type="match status" value="1"/>
</dbReference>
<evidence type="ECO:0000256" key="2">
    <source>
        <dbReference type="ARBA" id="ARBA00023125"/>
    </source>
</evidence>
<evidence type="ECO:0000313" key="7">
    <source>
        <dbReference type="EMBL" id="MFC3101061.1"/>
    </source>
</evidence>
<keyword evidence="2" id="KW-0238">DNA-binding</keyword>
<dbReference type="InterPro" id="IPR025827">
    <property type="entry name" value="Zn_ribbon_recom_dom"/>
</dbReference>
<dbReference type="Pfam" id="PF13408">
    <property type="entry name" value="Zn_ribbon_recom"/>
    <property type="match status" value="1"/>
</dbReference>
<dbReference type="CDD" id="cd00338">
    <property type="entry name" value="Ser_Recombinase"/>
    <property type="match status" value="1"/>
</dbReference>
<proteinExistence type="predicted"/>
<feature type="domain" description="Resolvase/invertase-type recombinase catalytic" evidence="5">
    <location>
        <begin position="3"/>
        <end position="155"/>
    </location>
</feature>
<comment type="caution">
    <text evidence="7">The sequence shown here is derived from an EMBL/GenBank/DDBJ whole genome shotgun (WGS) entry which is preliminary data.</text>
</comment>
<dbReference type="PROSITE" id="PS00397">
    <property type="entry name" value="RECOMBINASES_1"/>
    <property type="match status" value="1"/>
</dbReference>
<dbReference type="Pfam" id="PF07508">
    <property type="entry name" value="Recombinase"/>
    <property type="match status" value="1"/>
</dbReference>
<organism evidence="7 8">
    <name type="scientific">Alteraurantiacibacter lauratis</name>
    <dbReference type="NCBI Taxonomy" id="2054627"/>
    <lineage>
        <taxon>Bacteria</taxon>
        <taxon>Pseudomonadati</taxon>
        <taxon>Pseudomonadota</taxon>
        <taxon>Alphaproteobacteria</taxon>
        <taxon>Sphingomonadales</taxon>
        <taxon>Erythrobacteraceae</taxon>
        <taxon>Alteraurantiacibacter</taxon>
    </lineage>
</organism>
<sequence length="535" mass="60749">MTRAAIYVRVSTVRQAERDLSIPDQIAQCRTWCQRHDIEVVRVFSEPGASALDEDRPVFQEMIHTARRSDKPFDMVVVHSLSRFSRDSLHSELYVRELRKAGVELVSITQEVAQDASGEMFRKLLHIFDEHQSRETAKHVHRAMLENARQGFWNGAKPPYGYGVEIAERRGNKDKKVLVIDEVEARIVRMMFDMASGAQGKPMGIKAIATWLNERGILRRGRKFTTGGVHAILTSTTYHGLHHFNRKDSRNGRPRPPSEWVAFEVPALIDEKTFNAVQALMQSRSPKRIAPRVVNSPTLLAGIARCGHCGSALILNTGKGGLYRYYCCSRRLKEGSLSCKGLRVPMDKLDDLVIGEVTKRVLQPQHLMELLGEYLRTAMEREDRNRDRLRQMRHDQKEAEAGIARLLELVEKGLMDAGDASLRDRLVNLRFRRDELADEISDLSRRLTMAEPVITPEKIEQIAVLLREKLFSGSADLRQAYARLLLNEVRVDDRQIRISGSKAVLARSASAGVGETTPAVLSFVREWRTRQDSNL</sequence>
<dbReference type="Gene3D" id="3.40.50.1390">
    <property type="entry name" value="Resolvase, N-terminal catalytic domain"/>
    <property type="match status" value="1"/>
</dbReference>
<keyword evidence="8" id="KW-1185">Reference proteome</keyword>
<feature type="domain" description="Recombinase" evidence="6">
    <location>
        <begin position="159"/>
        <end position="287"/>
    </location>
</feature>
<evidence type="ECO:0000256" key="4">
    <source>
        <dbReference type="PROSITE-ProRule" id="PRU10137"/>
    </source>
</evidence>
<dbReference type="SMART" id="SM00857">
    <property type="entry name" value="Resolvase"/>
    <property type="match status" value="1"/>
</dbReference>
<dbReference type="Proteomes" id="UP001595378">
    <property type="component" value="Unassembled WGS sequence"/>
</dbReference>
<evidence type="ECO:0000259" key="5">
    <source>
        <dbReference type="PROSITE" id="PS51736"/>
    </source>
</evidence>
<evidence type="ECO:0000256" key="1">
    <source>
        <dbReference type="ARBA" id="ARBA00022908"/>
    </source>
</evidence>
<evidence type="ECO:0000256" key="3">
    <source>
        <dbReference type="ARBA" id="ARBA00023172"/>
    </source>
</evidence>
<reference evidence="8" key="1">
    <citation type="journal article" date="2019" name="Int. J. Syst. Evol. Microbiol.">
        <title>The Global Catalogue of Microorganisms (GCM) 10K type strain sequencing project: providing services to taxonomists for standard genome sequencing and annotation.</title>
        <authorList>
            <consortium name="The Broad Institute Genomics Platform"/>
            <consortium name="The Broad Institute Genome Sequencing Center for Infectious Disease"/>
            <person name="Wu L."/>
            <person name="Ma J."/>
        </authorList>
    </citation>
    <scope>NUCLEOTIDE SEQUENCE [LARGE SCALE GENOMIC DNA]</scope>
    <source>
        <strain evidence="8">KCTC 52606</strain>
    </source>
</reference>